<reference evidence="1" key="2">
    <citation type="submission" date="2018-05" db="EMBL/GenBank/DDBJ databases">
        <title>OpunRS2 (Oryza punctata Reference Sequence Version 2).</title>
        <authorList>
            <person name="Zhang J."/>
            <person name="Kudrna D."/>
            <person name="Lee S."/>
            <person name="Talag J."/>
            <person name="Welchert J."/>
            <person name="Wing R.A."/>
        </authorList>
    </citation>
    <scope>NUCLEOTIDE SEQUENCE [LARGE SCALE GENOMIC DNA]</scope>
</reference>
<dbReference type="HOGENOM" id="CLU_571598_0_0_1"/>
<reference evidence="1" key="1">
    <citation type="submission" date="2015-04" db="UniProtKB">
        <authorList>
            <consortium name="EnsemblPlants"/>
        </authorList>
    </citation>
    <scope>IDENTIFICATION</scope>
</reference>
<dbReference type="Pfam" id="PF07893">
    <property type="entry name" value="DUF1668"/>
    <property type="match status" value="2"/>
</dbReference>
<dbReference type="Gramene" id="OPUNC03G04450.1">
    <property type="protein sequence ID" value="OPUNC03G04450.1"/>
    <property type="gene ID" value="OPUNC03G04450"/>
</dbReference>
<accession>A0A0E0K958</accession>
<dbReference type="AlphaFoldDB" id="A0A0E0K958"/>
<name>A0A0E0K958_ORYPU</name>
<evidence type="ECO:0000313" key="2">
    <source>
        <dbReference type="Proteomes" id="UP000026962"/>
    </source>
</evidence>
<organism evidence="1">
    <name type="scientific">Oryza punctata</name>
    <name type="common">Red rice</name>
    <dbReference type="NCBI Taxonomy" id="4537"/>
    <lineage>
        <taxon>Eukaryota</taxon>
        <taxon>Viridiplantae</taxon>
        <taxon>Streptophyta</taxon>
        <taxon>Embryophyta</taxon>
        <taxon>Tracheophyta</taxon>
        <taxon>Spermatophyta</taxon>
        <taxon>Magnoliopsida</taxon>
        <taxon>Liliopsida</taxon>
        <taxon>Poales</taxon>
        <taxon>Poaceae</taxon>
        <taxon>BOP clade</taxon>
        <taxon>Oryzoideae</taxon>
        <taxon>Oryzeae</taxon>
        <taxon>Oryzinae</taxon>
        <taxon>Oryza</taxon>
    </lineage>
</organism>
<dbReference type="InterPro" id="IPR012871">
    <property type="entry name" value="DUF1668_ORYSA"/>
</dbReference>
<evidence type="ECO:0000313" key="1">
    <source>
        <dbReference type="EnsemblPlants" id="OPUNC03G04450.1"/>
    </source>
</evidence>
<protein>
    <submittedName>
        <fullName evidence="1">Uncharacterized protein</fullName>
    </submittedName>
</protein>
<proteinExistence type="predicted"/>
<dbReference type="EnsemblPlants" id="OPUNC03G04450.1">
    <property type="protein sequence ID" value="OPUNC03G04450.1"/>
    <property type="gene ID" value="OPUNC03G04450"/>
</dbReference>
<dbReference type="PANTHER" id="PTHR33085:SF62">
    <property type="entry name" value="OS03G0632600 PROTEIN"/>
    <property type="match status" value="1"/>
</dbReference>
<dbReference type="PANTHER" id="PTHR33085">
    <property type="entry name" value="OS12G0113100 PROTEIN-RELATED"/>
    <property type="match status" value="1"/>
</dbReference>
<dbReference type="Proteomes" id="UP000026962">
    <property type="component" value="Chromosome 3"/>
</dbReference>
<keyword evidence="2" id="KW-1185">Reference proteome</keyword>
<sequence length="478" mass="53045">MAEEVACSPAAAVPQSPGLGNRVADVFFNPTYIPIGGRLFDLGGNSDSSFDMLDLPPPPAYDDPNWNSFAWSSTKLPKPTFQCDDLVITSYAVHPDRLTNRPSSGVVEPSSGVHATFSLDTTEHMIWRRHGSSWQLPFTGRGFFDPKLDAWVGLSADPNTAGDICSCDVVSTESVASDDHQCPAMKLSKEKLFSVVPAERHIGATLVYMGGDSEFCLLEGIYIEADHQHTDSDETTSSEGCVDEVNETDFDQTNEDYYDDGVNENYDSDDSYEMNERKSVDEVNEELDRKRFLRLTTFSLRYDRNGVLTMSSPATFSFDTAESVRDACMWNSHGQWQLPFHGRAYFVAELDAWVGLSRNPGTTSWRICSTDVISDKWENGQAVKYTEEELATTVSDHKLVTGATLFSMGGGSKFCVVECCLDRSVSAPFIRLVTFRFLQCMVRMANLRLATAASFESTKNIPHGVSSQMLENPVAFWM</sequence>